<proteinExistence type="predicted"/>
<comment type="caution">
    <text evidence="2">The sequence shown here is derived from an EMBL/GenBank/DDBJ whole genome shotgun (WGS) entry which is preliminary data.</text>
</comment>
<evidence type="ECO:0000313" key="3">
    <source>
        <dbReference type="Proteomes" id="UP000318010"/>
    </source>
</evidence>
<dbReference type="AlphaFoldDB" id="A0A563U9N7"/>
<name>A0A563U9N7_9SPHI</name>
<gene>
    <name evidence="2" type="ORF">FPZ42_02230</name>
</gene>
<organism evidence="2 3">
    <name type="scientific">Mucilaginibacter achroorhodeus</name>
    <dbReference type="NCBI Taxonomy" id="2599294"/>
    <lineage>
        <taxon>Bacteria</taxon>
        <taxon>Pseudomonadati</taxon>
        <taxon>Bacteroidota</taxon>
        <taxon>Sphingobacteriia</taxon>
        <taxon>Sphingobacteriales</taxon>
        <taxon>Sphingobacteriaceae</taxon>
        <taxon>Mucilaginibacter</taxon>
    </lineage>
</organism>
<evidence type="ECO:0000256" key="1">
    <source>
        <dbReference type="SAM" id="MobiDB-lite"/>
    </source>
</evidence>
<sequence length="69" mass="7663">MNILLPTTNPAQLLQEKNGEHPGHLSLPAERSVLLSALKSQSLSAQHGRTDKNKTMTENKMHRNFTAQT</sequence>
<feature type="compositionally biased region" description="Basic and acidic residues" evidence="1">
    <location>
        <begin position="48"/>
        <end position="61"/>
    </location>
</feature>
<dbReference type="EMBL" id="VOEI01000001">
    <property type="protein sequence ID" value="TWR28054.1"/>
    <property type="molecule type" value="Genomic_DNA"/>
</dbReference>
<feature type="region of interest" description="Disordered" evidence="1">
    <location>
        <begin position="1"/>
        <end position="26"/>
    </location>
</feature>
<feature type="compositionally biased region" description="Polar residues" evidence="1">
    <location>
        <begin position="1"/>
        <end position="12"/>
    </location>
</feature>
<reference evidence="2 3" key="1">
    <citation type="submission" date="2019-07" db="EMBL/GenBank/DDBJ databases">
        <authorList>
            <person name="Kim J."/>
        </authorList>
    </citation>
    <scope>NUCLEOTIDE SEQUENCE [LARGE SCALE GENOMIC DNA]</scope>
    <source>
        <strain evidence="2 3">MJ1a</strain>
    </source>
</reference>
<keyword evidence="3" id="KW-1185">Reference proteome</keyword>
<feature type="region of interest" description="Disordered" evidence="1">
    <location>
        <begin position="41"/>
        <end position="69"/>
    </location>
</feature>
<dbReference type="Proteomes" id="UP000318010">
    <property type="component" value="Unassembled WGS sequence"/>
</dbReference>
<dbReference type="RefSeq" id="WP_146268861.1">
    <property type="nucleotide sequence ID" value="NZ_VOEI01000001.1"/>
</dbReference>
<protein>
    <submittedName>
        <fullName evidence="2">Uncharacterized protein</fullName>
    </submittedName>
</protein>
<evidence type="ECO:0000313" key="2">
    <source>
        <dbReference type="EMBL" id="TWR28054.1"/>
    </source>
</evidence>
<accession>A0A563U9N7</accession>